<evidence type="ECO:0000313" key="10">
    <source>
        <dbReference type="Proteomes" id="UP001378956"/>
    </source>
</evidence>
<dbReference type="InterPro" id="IPR015882">
    <property type="entry name" value="HEX_bac_N"/>
</dbReference>
<evidence type="ECO:0000259" key="8">
    <source>
        <dbReference type="Pfam" id="PF13290"/>
    </source>
</evidence>
<dbReference type="CDD" id="cd06563">
    <property type="entry name" value="GH20_chitobiase-like"/>
    <property type="match status" value="1"/>
</dbReference>
<evidence type="ECO:0000256" key="3">
    <source>
        <dbReference type="ARBA" id="ARBA00012663"/>
    </source>
</evidence>
<evidence type="ECO:0000313" key="9">
    <source>
        <dbReference type="EMBL" id="MEJ2903673.1"/>
    </source>
</evidence>
<protein>
    <recommendedName>
        <fullName evidence="3">beta-N-acetylhexosaminidase</fullName>
        <ecNumber evidence="3">3.2.1.52</ecNumber>
    </recommendedName>
</protein>
<organism evidence="9 10">
    <name type="scientific">Pedobacter panaciterrae</name>
    <dbReference type="NCBI Taxonomy" id="363849"/>
    <lineage>
        <taxon>Bacteria</taxon>
        <taxon>Pseudomonadati</taxon>
        <taxon>Bacteroidota</taxon>
        <taxon>Sphingobacteriia</taxon>
        <taxon>Sphingobacteriales</taxon>
        <taxon>Sphingobacteriaceae</taxon>
        <taxon>Pedobacter</taxon>
    </lineage>
</organism>
<dbReference type="SUPFAM" id="SSF51445">
    <property type="entry name" value="(Trans)glycosidases"/>
    <property type="match status" value="1"/>
</dbReference>
<evidence type="ECO:0000256" key="2">
    <source>
        <dbReference type="ARBA" id="ARBA00006285"/>
    </source>
</evidence>
<dbReference type="InterPro" id="IPR015883">
    <property type="entry name" value="Glyco_hydro_20_cat"/>
</dbReference>
<feature type="domain" description="GH29D-like beta-sandwich" evidence="8">
    <location>
        <begin position="550"/>
        <end position="603"/>
    </location>
</feature>
<dbReference type="EC" id="3.2.1.52" evidence="3"/>
<comment type="similarity">
    <text evidence="2">Belongs to the glycosyl hydrolase 20 family.</text>
</comment>
<evidence type="ECO:0000259" key="7">
    <source>
        <dbReference type="Pfam" id="PF02838"/>
    </source>
</evidence>
<keyword evidence="10" id="KW-1185">Reference proteome</keyword>
<dbReference type="PANTHER" id="PTHR22600">
    <property type="entry name" value="BETA-HEXOSAMINIDASE"/>
    <property type="match status" value="1"/>
</dbReference>
<dbReference type="InterPro" id="IPR017853">
    <property type="entry name" value="GH"/>
</dbReference>
<proteinExistence type="inferred from homology"/>
<gene>
    <name evidence="9" type="ORF">WAE58_14610</name>
</gene>
<evidence type="ECO:0000256" key="4">
    <source>
        <dbReference type="ARBA" id="ARBA00022801"/>
    </source>
</evidence>
<name>A0ABU8NN32_9SPHI</name>
<dbReference type="InterPro" id="IPR029018">
    <property type="entry name" value="Hex-like_dom2"/>
</dbReference>
<comment type="catalytic activity">
    <reaction evidence="1">
        <text>Hydrolysis of terminal non-reducing N-acetyl-D-hexosamine residues in N-acetyl-beta-D-hexosaminides.</text>
        <dbReference type="EC" id="3.2.1.52"/>
    </reaction>
</comment>
<feature type="domain" description="Glycoside hydrolase family 20 catalytic" evidence="6">
    <location>
        <begin position="162"/>
        <end position="509"/>
    </location>
</feature>
<dbReference type="EMBL" id="JBBEUB010000004">
    <property type="protein sequence ID" value="MEJ2903673.1"/>
    <property type="molecule type" value="Genomic_DNA"/>
</dbReference>
<dbReference type="SUPFAM" id="SSF55545">
    <property type="entry name" value="beta-N-acetylhexosaminidase-like domain"/>
    <property type="match status" value="1"/>
</dbReference>
<evidence type="ECO:0000256" key="1">
    <source>
        <dbReference type="ARBA" id="ARBA00001231"/>
    </source>
</evidence>
<dbReference type="Gene3D" id="3.30.379.10">
    <property type="entry name" value="Chitobiase/beta-hexosaminidase domain 2-like"/>
    <property type="match status" value="1"/>
</dbReference>
<dbReference type="Pfam" id="PF02838">
    <property type="entry name" value="Glyco_hydro_20b"/>
    <property type="match status" value="1"/>
</dbReference>
<evidence type="ECO:0000256" key="5">
    <source>
        <dbReference type="ARBA" id="ARBA00023295"/>
    </source>
</evidence>
<dbReference type="InterPro" id="IPR025705">
    <property type="entry name" value="Beta_hexosaminidase_sua/sub"/>
</dbReference>
<dbReference type="RefSeq" id="WP_337716855.1">
    <property type="nucleotide sequence ID" value="NZ_JBBEUB010000004.1"/>
</dbReference>
<sequence>MNFRYLRIAIFTLCMLFSINIFAVEGVPALIPQPVKFQRLPGSFKISKTTKLIAAPANKEIAELFAAMIKVPTGFTLSHASGGVSTIQLAMNKAYNKQIGEEGYTLDVKPAKITIQANKPAGLFYGMQTLMQLLPKEIESAEIIKNKVWSIPCVKITDYPRFGWRGLMLDVSRHYFPKEVVKKYINQLAKYKMNVFHWHLTDDQGWRIEIKSLPQLIEVGAWRAPRMGLWWKRDPQGANEVADYGGYYTQEDVKEIVKYAQQRFVTILPEIDVPGHSLAALAAYPNLSCTGGPFKVNVGNTFYGVDDNALCPGNEESFVFMEKVLGEVAALFPGQYIHIGGDECFKGFWKDCKKCKKRMKDENLKTPEELQSYFIRRMENIVKSKGKKMMGWDEILEGGLAPEATVMSWRGMKGGIEAAKMNHHVIMTPADNCYLDLYQGDPAAEPPTYSMLTLSSCYNFEPIPAEIPDPSLILGGQGNLWTESVPNYRHVEYMTWPRAFALAEVFWSQKENKGWDSFISRMEHNLERYDVANINYARSVYDATIKPLKDTVNKTLRIALATEIKKLDIYYTFDNTYPDNFSPKYTDTLTVPKGADHLRVLTYLDSKPMGKMITVSIKDLEKRTEE</sequence>
<comment type="caution">
    <text evidence="9">The sequence shown here is derived from an EMBL/GenBank/DDBJ whole genome shotgun (WGS) entry which is preliminary data.</text>
</comment>
<dbReference type="PANTHER" id="PTHR22600:SF57">
    <property type="entry name" value="BETA-N-ACETYLHEXOSAMINIDASE"/>
    <property type="match status" value="1"/>
</dbReference>
<dbReference type="PRINTS" id="PR00738">
    <property type="entry name" value="GLHYDRLASE20"/>
</dbReference>
<keyword evidence="4" id="KW-0378">Hydrolase</keyword>
<dbReference type="Pfam" id="PF00728">
    <property type="entry name" value="Glyco_hydro_20"/>
    <property type="match status" value="1"/>
</dbReference>
<dbReference type="Gene3D" id="3.20.20.80">
    <property type="entry name" value="Glycosidases"/>
    <property type="match status" value="1"/>
</dbReference>
<dbReference type="Pfam" id="PF13290">
    <property type="entry name" value="CHB_HEX_C_1"/>
    <property type="match status" value="1"/>
</dbReference>
<keyword evidence="5" id="KW-0326">Glycosidase</keyword>
<dbReference type="InterPro" id="IPR059177">
    <property type="entry name" value="GH29D-like_dom"/>
</dbReference>
<evidence type="ECO:0000259" key="6">
    <source>
        <dbReference type="Pfam" id="PF00728"/>
    </source>
</evidence>
<feature type="domain" description="Beta-hexosaminidase bacterial type N-terminal" evidence="7">
    <location>
        <begin position="28"/>
        <end position="159"/>
    </location>
</feature>
<accession>A0ABU8NN32</accession>
<reference evidence="9 10" key="1">
    <citation type="submission" date="2024-03" db="EMBL/GenBank/DDBJ databases">
        <title>Sequence of Lycoming College Course Isolates.</title>
        <authorList>
            <person name="Plotts O."/>
            <person name="Newman J."/>
        </authorList>
    </citation>
    <scope>NUCLEOTIDE SEQUENCE [LARGE SCALE GENOMIC DNA]</scope>
    <source>
        <strain evidence="9 10">CJB-3</strain>
    </source>
</reference>
<dbReference type="Proteomes" id="UP001378956">
    <property type="component" value="Unassembled WGS sequence"/>
</dbReference>